<keyword evidence="3" id="KW-0966">Cell projection</keyword>
<dbReference type="GO" id="GO:0003774">
    <property type="term" value="F:cytoskeletal motor activity"/>
    <property type="evidence" value="ECO:0007669"/>
    <property type="project" value="InterPro"/>
</dbReference>
<dbReference type="EMBL" id="UOGF01000060">
    <property type="protein sequence ID" value="VAX30404.1"/>
    <property type="molecule type" value="Genomic_DNA"/>
</dbReference>
<gene>
    <name evidence="3" type="ORF">MNBD_NITROSPIRAE01-685</name>
</gene>
<accession>A0A3B1D2I6</accession>
<dbReference type="GO" id="GO:0071973">
    <property type="term" value="P:bacterial-type flagellum-dependent cell motility"/>
    <property type="evidence" value="ECO:0007669"/>
    <property type="project" value="InterPro"/>
</dbReference>
<keyword evidence="3" id="KW-0282">Flagellum</keyword>
<keyword evidence="3" id="KW-0969">Cilium</keyword>
<dbReference type="InterPro" id="IPR001624">
    <property type="entry name" value="FliE"/>
</dbReference>
<dbReference type="Pfam" id="PF02049">
    <property type="entry name" value="FliE"/>
    <property type="match status" value="1"/>
</dbReference>
<keyword evidence="2" id="KW-0975">Bacterial flagellum</keyword>
<dbReference type="NCBIfam" id="TIGR00205">
    <property type="entry name" value="fliE"/>
    <property type="match status" value="1"/>
</dbReference>
<dbReference type="AlphaFoldDB" id="A0A3B1D2I6"/>
<reference evidence="3" key="1">
    <citation type="submission" date="2018-06" db="EMBL/GenBank/DDBJ databases">
        <authorList>
            <person name="Zhirakovskaya E."/>
        </authorList>
    </citation>
    <scope>NUCLEOTIDE SEQUENCE</scope>
</reference>
<dbReference type="PANTHER" id="PTHR34653">
    <property type="match status" value="1"/>
</dbReference>
<name>A0A3B1D2I6_9ZZZZ</name>
<proteinExistence type="inferred from homology"/>
<dbReference type="PANTHER" id="PTHR34653:SF1">
    <property type="entry name" value="FLAGELLAR HOOK-BASAL BODY COMPLEX PROTEIN FLIE"/>
    <property type="match status" value="1"/>
</dbReference>
<protein>
    <submittedName>
        <fullName evidence="3">Flagellar hook-basal body complex protein FliE</fullName>
    </submittedName>
</protein>
<sequence>MDIKIGQKLATDLATKGLIPSEKTAKPFSESLKESLNEVNQLKKIAKGSITDLATGKDQVLHQTMIAVEKADVSFKLMMQVRNKILSAYEEINRMQL</sequence>
<evidence type="ECO:0000256" key="1">
    <source>
        <dbReference type="ARBA" id="ARBA00004117"/>
    </source>
</evidence>
<evidence type="ECO:0000256" key="2">
    <source>
        <dbReference type="ARBA" id="ARBA00023143"/>
    </source>
</evidence>
<comment type="subcellular location">
    <subcellularLocation>
        <location evidence="1">Bacterial flagellum basal body</location>
    </subcellularLocation>
</comment>
<dbReference type="PRINTS" id="PR01006">
    <property type="entry name" value="FLGHOOKFLIE"/>
</dbReference>
<dbReference type="GO" id="GO:0009425">
    <property type="term" value="C:bacterial-type flagellum basal body"/>
    <property type="evidence" value="ECO:0007669"/>
    <property type="project" value="UniProtKB-SubCell"/>
</dbReference>
<dbReference type="HAMAP" id="MF_00724">
    <property type="entry name" value="FliE"/>
    <property type="match status" value="1"/>
</dbReference>
<dbReference type="GO" id="GO:0005198">
    <property type="term" value="F:structural molecule activity"/>
    <property type="evidence" value="ECO:0007669"/>
    <property type="project" value="InterPro"/>
</dbReference>
<organism evidence="3">
    <name type="scientific">hydrothermal vent metagenome</name>
    <dbReference type="NCBI Taxonomy" id="652676"/>
    <lineage>
        <taxon>unclassified sequences</taxon>
        <taxon>metagenomes</taxon>
        <taxon>ecological metagenomes</taxon>
    </lineage>
</organism>
<evidence type="ECO:0000313" key="3">
    <source>
        <dbReference type="EMBL" id="VAX30404.1"/>
    </source>
</evidence>